<sequence length="71" mass="7695">MWEGVNTPQTWGELRPDKTLHFHCSSSIEDTGTGCICTGDGGALVRKGGRLKGQKSVDGGSLLGIMERFKW</sequence>
<proteinExistence type="predicted"/>
<accession>A0A4C1YY47</accession>
<name>A0A4C1YY47_EUMVA</name>
<comment type="caution">
    <text evidence="1">The sequence shown here is derived from an EMBL/GenBank/DDBJ whole genome shotgun (WGS) entry which is preliminary data.</text>
</comment>
<dbReference type="EMBL" id="BGZK01001510">
    <property type="protein sequence ID" value="GBP81411.1"/>
    <property type="molecule type" value="Genomic_DNA"/>
</dbReference>
<evidence type="ECO:0000313" key="1">
    <source>
        <dbReference type="EMBL" id="GBP81411.1"/>
    </source>
</evidence>
<reference evidence="1 2" key="1">
    <citation type="journal article" date="2019" name="Commun. Biol.">
        <title>The bagworm genome reveals a unique fibroin gene that provides high tensile strength.</title>
        <authorList>
            <person name="Kono N."/>
            <person name="Nakamura H."/>
            <person name="Ohtoshi R."/>
            <person name="Tomita M."/>
            <person name="Numata K."/>
            <person name="Arakawa K."/>
        </authorList>
    </citation>
    <scope>NUCLEOTIDE SEQUENCE [LARGE SCALE GENOMIC DNA]</scope>
</reference>
<protein>
    <submittedName>
        <fullName evidence="1">Uncharacterized protein</fullName>
    </submittedName>
</protein>
<organism evidence="1 2">
    <name type="scientific">Eumeta variegata</name>
    <name type="common">Bagworm moth</name>
    <name type="synonym">Eumeta japonica</name>
    <dbReference type="NCBI Taxonomy" id="151549"/>
    <lineage>
        <taxon>Eukaryota</taxon>
        <taxon>Metazoa</taxon>
        <taxon>Ecdysozoa</taxon>
        <taxon>Arthropoda</taxon>
        <taxon>Hexapoda</taxon>
        <taxon>Insecta</taxon>
        <taxon>Pterygota</taxon>
        <taxon>Neoptera</taxon>
        <taxon>Endopterygota</taxon>
        <taxon>Lepidoptera</taxon>
        <taxon>Glossata</taxon>
        <taxon>Ditrysia</taxon>
        <taxon>Tineoidea</taxon>
        <taxon>Psychidae</taxon>
        <taxon>Oiketicinae</taxon>
        <taxon>Eumeta</taxon>
    </lineage>
</organism>
<gene>
    <name evidence="1" type="ORF">EVAR_59413_1</name>
</gene>
<evidence type="ECO:0000313" key="2">
    <source>
        <dbReference type="Proteomes" id="UP000299102"/>
    </source>
</evidence>
<dbReference type="AlphaFoldDB" id="A0A4C1YY47"/>
<dbReference type="Proteomes" id="UP000299102">
    <property type="component" value="Unassembled WGS sequence"/>
</dbReference>
<keyword evidence="2" id="KW-1185">Reference proteome</keyword>